<reference evidence="7" key="2">
    <citation type="submission" date="2015-02" db="UniProtKB">
        <authorList>
            <consortium name="EnsemblMetazoa"/>
        </authorList>
    </citation>
    <scope>IDENTIFICATION</scope>
</reference>
<feature type="compositionally biased region" description="Basic and acidic residues" evidence="6">
    <location>
        <begin position="1"/>
        <end position="57"/>
    </location>
</feature>
<dbReference type="Pfam" id="PF01247">
    <property type="entry name" value="Ribosomal_L35Ae"/>
    <property type="match status" value="1"/>
</dbReference>
<protein>
    <recommendedName>
        <fullName evidence="4">Large ribosomal subunit protein eL33</fullName>
    </recommendedName>
    <alternativeName>
        <fullName evidence="5">60S ribosomal protein L35a</fullName>
    </alternativeName>
</protein>
<dbReference type="HOGENOM" id="CLU_1039453_0_0_1"/>
<evidence type="ECO:0000256" key="2">
    <source>
        <dbReference type="ARBA" id="ARBA00022980"/>
    </source>
</evidence>
<organism evidence="7 8">
    <name type="scientific">Strigamia maritima</name>
    <name type="common">European centipede</name>
    <name type="synonym">Geophilus maritimus</name>
    <dbReference type="NCBI Taxonomy" id="126957"/>
    <lineage>
        <taxon>Eukaryota</taxon>
        <taxon>Metazoa</taxon>
        <taxon>Ecdysozoa</taxon>
        <taxon>Arthropoda</taxon>
        <taxon>Myriapoda</taxon>
        <taxon>Chilopoda</taxon>
        <taxon>Pleurostigmophora</taxon>
        <taxon>Geophilomorpha</taxon>
        <taxon>Linotaeniidae</taxon>
        <taxon>Strigamia</taxon>
    </lineage>
</organism>
<evidence type="ECO:0000256" key="1">
    <source>
        <dbReference type="ARBA" id="ARBA00009269"/>
    </source>
</evidence>
<dbReference type="InterPro" id="IPR038661">
    <property type="entry name" value="Ribosomal_eL33_sf"/>
</dbReference>
<dbReference type="FunFam" id="2.40.10.190:FF:000001">
    <property type="entry name" value="60S ribosomal protein L35a"/>
    <property type="match status" value="1"/>
</dbReference>
<keyword evidence="3" id="KW-0687">Ribonucleoprotein</keyword>
<dbReference type="Gene3D" id="2.40.10.190">
    <property type="entry name" value="translation elongation factor selb, chain A, domain 4"/>
    <property type="match status" value="1"/>
</dbReference>
<dbReference type="InterPro" id="IPR018266">
    <property type="entry name" value="Ribosomal_eL33_CS"/>
</dbReference>
<dbReference type="AlphaFoldDB" id="T1IN93"/>
<dbReference type="EMBL" id="JH431152">
    <property type="status" value="NOT_ANNOTATED_CDS"/>
    <property type="molecule type" value="Genomic_DNA"/>
</dbReference>
<dbReference type="PROSITE" id="PS01105">
    <property type="entry name" value="RIBOSOMAL_L35AE"/>
    <property type="match status" value="1"/>
</dbReference>
<evidence type="ECO:0000256" key="3">
    <source>
        <dbReference type="ARBA" id="ARBA00023274"/>
    </source>
</evidence>
<dbReference type="GO" id="GO:1990904">
    <property type="term" value="C:ribonucleoprotein complex"/>
    <property type="evidence" value="ECO:0007669"/>
    <property type="project" value="UniProtKB-KW"/>
</dbReference>
<proteinExistence type="inferred from homology"/>
<name>T1IN93_STRMM</name>
<dbReference type="eggNOG" id="KOG0887">
    <property type="taxonomic scope" value="Eukaryota"/>
</dbReference>
<reference evidence="8" key="1">
    <citation type="submission" date="2011-05" db="EMBL/GenBank/DDBJ databases">
        <authorList>
            <person name="Richards S.R."/>
            <person name="Qu J."/>
            <person name="Jiang H."/>
            <person name="Jhangiani S.N."/>
            <person name="Agravi P."/>
            <person name="Goodspeed R."/>
            <person name="Gross S."/>
            <person name="Mandapat C."/>
            <person name="Jackson L."/>
            <person name="Mathew T."/>
            <person name="Pu L."/>
            <person name="Thornton R."/>
            <person name="Saada N."/>
            <person name="Wilczek-Boney K.B."/>
            <person name="Lee S."/>
            <person name="Kovar C."/>
            <person name="Wu Y."/>
            <person name="Scherer S.E."/>
            <person name="Worley K.C."/>
            <person name="Muzny D.M."/>
            <person name="Gibbs R."/>
        </authorList>
    </citation>
    <scope>NUCLEOTIDE SEQUENCE</scope>
    <source>
        <strain evidence="8">Brora</strain>
    </source>
</reference>
<dbReference type="GO" id="GO:0003735">
    <property type="term" value="F:structural constituent of ribosome"/>
    <property type="evidence" value="ECO:0007669"/>
    <property type="project" value="InterPro"/>
</dbReference>
<dbReference type="InterPro" id="IPR009000">
    <property type="entry name" value="Transl_B-barrel_sf"/>
</dbReference>
<comment type="similarity">
    <text evidence="1">Belongs to the eukaryotic ribosomal protein eL33 family.</text>
</comment>
<dbReference type="PANTHER" id="PTHR10902">
    <property type="entry name" value="60S RIBOSOMAL PROTEIN L35A"/>
    <property type="match status" value="1"/>
</dbReference>
<evidence type="ECO:0000313" key="7">
    <source>
        <dbReference type="EnsemblMetazoa" id="SMAR002470-PA"/>
    </source>
</evidence>
<dbReference type="HAMAP" id="MF_00573">
    <property type="entry name" value="Ribosomal_eL33"/>
    <property type="match status" value="1"/>
</dbReference>
<feature type="compositionally biased region" description="Basic and acidic residues" evidence="6">
    <location>
        <begin position="64"/>
        <end position="91"/>
    </location>
</feature>
<evidence type="ECO:0000256" key="5">
    <source>
        <dbReference type="ARBA" id="ARBA00035530"/>
    </source>
</evidence>
<dbReference type="GO" id="GO:0006412">
    <property type="term" value="P:translation"/>
    <property type="evidence" value="ECO:0007669"/>
    <property type="project" value="InterPro"/>
</dbReference>
<accession>T1IN93</accession>
<dbReference type="STRING" id="126957.T1IN93"/>
<dbReference type="SUPFAM" id="SSF50447">
    <property type="entry name" value="Translation proteins"/>
    <property type="match status" value="1"/>
</dbReference>
<dbReference type="InterPro" id="IPR001780">
    <property type="entry name" value="Ribosomal_eL33"/>
</dbReference>
<sequence length="268" mass="30554">MADADKKKKPDAKKAEGKKPEAKKAEGKKPEAKKAEGKKPEAKKVEAKKAEGKKPEAQKAVAKQPEKKETAPRKGAKDVRKVKDLKKERPAAPKFSLARRTGKPVTSIKHGKLLKLRKPIDPEFKAKKEQKKKDKLERKEKREKEKLSKPRAPNEAKRPGRLYVKGIFVGYKRGLRNQHENTALLKIDGVFTKKETTFYMGKKCAYVYKGKNKTRVPHHDKPNKLRVIWGKVMRPHGNSGVVRAKFKSNLPSKAMGRRIRVMMYPSRI</sequence>
<keyword evidence="8" id="KW-1185">Reference proteome</keyword>
<dbReference type="EnsemblMetazoa" id="SMAR002470-RA">
    <property type="protein sequence ID" value="SMAR002470-PA"/>
    <property type="gene ID" value="SMAR002470"/>
</dbReference>
<dbReference type="GO" id="GO:0005840">
    <property type="term" value="C:ribosome"/>
    <property type="evidence" value="ECO:0007669"/>
    <property type="project" value="UniProtKB-KW"/>
</dbReference>
<feature type="compositionally biased region" description="Basic and acidic residues" evidence="6">
    <location>
        <begin position="118"/>
        <end position="157"/>
    </location>
</feature>
<evidence type="ECO:0000256" key="6">
    <source>
        <dbReference type="SAM" id="MobiDB-lite"/>
    </source>
</evidence>
<feature type="region of interest" description="Disordered" evidence="6">
    <location>
        <begin position="1"/>
        <end position="157"/>
    </location>
</feature>
<evidence type="ECO:0000256" key="4">
    <source>
        <dbReference type="ARBA" id="ARBA00035228"/>
    </source>
</evidence>
<dbReference type="Proteomes" id="UP000014500">
    <property type="component" value="Unassembled WGS sequence"/>
</dbReference>
<evidence type="ECO:0000313" key="8">
    <source>
        <dbReference type="Proteomes" id="UP000014500"/>
    </source>
</evidence>
<keyword evidence="2" id="KW-0689">Ribosomal protein</keyword>